<protein>
    <recommendedName>
        <fullName evidence="1">HNH endonuclease 5 domain-containing protein</fullName>
    </recommendedName>
</protein>
<dbReference type="EMBL" id="CABPSE010000021">
    <property type="protein sequence ID" value="VVE49584.1"/>
    <property type="molecule type" value="Genomic_DNA"/>
</dbReference>
<reference evidence="2 3" key="1">
    <citation type="submission" date="2019-08" db="EMBL/GenBank/DDBJ databases">
        <authorList>
            <person name="Peeters C."/>
        </authorList>
    </citation>
    <scope>NUCLEOTIDE SEQUENCE [LARGE SCALE GENOMIC DNA]</scope>
    <source>
        <strain evidence="2 3">LMG 31111</strain>
    </source>
</reference>
<dbReference type="Proteomes" id="UP000383971">
    <property type="component" value="Unassembled WGS sequence"/>
</dbReference>
<dbReference type="Pfam" id="PF14279">
    <property type="entry name" value="HNH_5"/>
    <property type="match status" value="1"/>
</dbReference>
<sequence>MRCIFCKRSSLLSVAIEHIVPESLGNTELTLPKGVVCDKCNNYFATHLEQPILKSNEFLYLRFNQELKNKRRKIPVAPIIFGDKVVNAHRHGTLNFSFNSEDFSKIEEYLDAGGTKMMIPISGASPDDTLTSRWLAKMGLEMLAFRWQNIDGWNDYLVEHEGLDEVRRYARAPKPKEKWDYSKRRIYEQDNLTLTSDGQSVQMIYECDILTTGTSESSEFFFVIAIFGVEYSINLGGNSMDGYHRWLEINGGKSPLYSNRD</sequence>
<organism evidence="2 3">
    <name type="scientific">Pandoraea communis</name>
    <dbReference type="NCBI Taxonomy" id="2508297"/>
    <lineage>
        <taxon>Bacteria</taxon>
        <taxon>Pseudomonadati</taxon>
        <taxon>Pseudomonadota</taxon>
        <taxon>Betaproteobacteria</taxon>
        <taxon>Burkholderiales</taxon>
        <taxon>Burkholderiaceae</taxon>
        <taxon>Pandoraea</taxon>
    </lineage>
</organism>
<keyword evidence="3" id="KW-1185">Reference proteome</keyword>
<accession>A0A5E4YLC9</accession>
<dbReference type="AlphaFoldDB" id="A0A5E4YLC9"/>
<evidence type="ECO:0000259" key="1">
    <source>
        <dbReference type="Pfam" id="PF14279"/>
    </source>
</evidence>
<dbReference type="RefSeq" id="WP_150586919.1">
    <property type="nucleotide sequence ID" value="NZ_CABPSE010000021.1"/>
</dbReference>
<evidence type="ECO:0000313" key="2">
    <source>
        <dbReference type="EMBL" id="VVE49584.1"/>
    </source>
</evidence>
<proteinExistence type="predicted"/>
<dbReference type="InterPro" id="IPR029471">
    <property type="entry name" value="HNH_5"/>
</dbReference>
<gene>
    <name evidence="2" type="ORF">PCO31111_04640</name>
</gene>
<evidence type="ECO:0000313" key="3">
    <source>
        <dbReference type="Proteomes" id="UP000383971"/>
    </source>
</evidence>
<feature type="domain" description="HNH endonuclease 5" evidence="1">
    <location>
        <begin position="3"/>
        <end position="54"/>
    </location>
</feature>
<name>A0A5E4YLC9_9BURK</name>